<dbReference type="STRING" id="1661398.A0A482W849"/>
<reference evidence="1 2" key="1">
    <citation type="submission" date="2017-03" db="EMBL/GenBank/DDBJ databases">
        <title>Genome of the blue death feigning beetle - Asbolus verrucosus.</title>
        <authorList>
            <person name="Rider S.D."/>
        </authorList>
    </citation>
    <scope>NUCLEOTIDE SEQUENCE [LARGE SCALE GENOMIC DNA]</scope>
    <source>
        <strain evidence="1">Butters</strain>
        <tissue evidence="1">Head and leg muscle</tissue>
    </source>
</reference>
<organism evidence="1 2">
    <name type="scientific">Asbolus verrucosus</name>
    <name type="common">Desert ironclad beetle</name>
    <dbReference type="NCBI Taxonomy" id="1661398"/>
    <lineage>
        <taxon>Eukaryota</taxon>
        <taxon>Metazoa</taxon>
        <taxon>Ecdysozoa</taxon>
        <taxon>Arthropoda</taxon>
        <taxon>Hexapoda</taxon>
        <taxon>Insecta</taxon>
        <taxon>Pterygota</taxon>
        <taxon>Neoptera</taxon>
        <taxon>Endopterygota</taxon>
        <taxon>Coleoptera</taxon>
        <taxon>Polyphaga</taxon>
        <taxon>Cucujiformia</taxon>
        <taxon>Tenebrionidae</taxon>
        <taxon>Pimeliinae</taxon>
        <taxon>Asbolus</taxon>
    </lineage>
</organism>
<protein>
    <submittedName>
        <fullName evidence="1">Uncharacterized protein</fullName>
    </submittedName>
</protein>
<accession>A0A482W849</accession>
<keyword evidence="2" id="KW-1185">Reference proteome</keyword>
<dbReference type="Proteomes" id="UP000292052">
    <property type="component" value="Unassembled WGS sequence"/>
</dbReference>
<evidence type="ECO:0000313" key="2">
    <source>
        <dbReference type="Proteomes" id="UP000292052"/>
    </source>
</evidence>
<sequence length="90" mass="10656">MYSNSYELWNDAKCYECFQFIDGTLTPNKSVETITFNEKYDKFMKCVDQSNINDTPLCPTCMEAYLDLDDYYNSIKTRFAESLNHFNQPE</sequence>
<name>A0A482W849_ASBVE</name>
<dbReference type="EMBL" id="QDEB01019819">
    <property type="protein sequence ID" value="RZC41145.1"/>
    <property type="molecule type" value="Genomic_DNA"/>
</dbReference>
<proteinExistence type="predicted"/>
<dbReference type="Pfam" id="PF09777">
    <property type="entry name" value="OSTMP1"/>
    <property type="match status" value="1"/>
</dbReference>
<comment type="caution">
    <text evidence="1">The sequence shown here is derived from an EMBL/GenBank/DDBJ whole genome shotgun (WGS) entry which is preliminary data.</text>
</comment>
<evidence type="ECO:0000313" key="1">
    <source>
        <dbReference type="EMBL" id="RZC41145.1"/>
    </source>
</evidence>
<gene>
    <name evidence="1" type="ORF">BDFB_010805</name>
</gene>
<dbReference type="InterPro" id="IPR019172">
    <property type="entry name" value="Osteopetrosis-assoc_TM_1"/>
</dbReference>
<dbReference type="OrthoDB" id="8021850at2759"/>
<dbReference type="AlphaFoldDB" id="A0A482W849"/>